<feature type="transmembrane region" description="Helical" evidence="1">
    <location>
        <begin position="52"/>
        <end position="73"/>
    </location>
</feature>
<gene>
    <name evidence="3" type="ORF">NMYAN_30006</name>
</gene>
<dbReference type="Proteomes" id="UP000601736">
    <property type="component" value="Unassembled WGS sequence"/>
</dbReference>
<keyword evidence="1" id="KW-0812">Transmembrane</keyword>
<feature type="transmembrane region" description="Helical" evidence="1">
    <location>
        <begin position="344"/>
        <end position="362"/>
    </location>
</feature>
<reference evidence="3" key="1">
    <citation type="submission" date="2021-02" db="EMBL/GenBank/DDBJ databases">
        <authorList>
            <person name="Han P."/>
        </authorList>
    </citation>
    <scope>NUCLEOTIDE SEQUENCE</scope>
    <source>
        <strain evidence="3">Nitrosomonas nitrosa 18-3D</strain>
    </source>
</reference>
<sequence>MERRHDLDWLRILLFALLVPHHVAVGFVDWGVDIYQFVNNNLAGDGMTLFIYWSHSWRLPSLFLISGIGTYFLTRRGFGLPFMAGRIGRLMIPVIFGFFVLNAFGGYAIAVMTGDTRDFPVFWSDWLADPAPGQVQHLWFLFNLILYTLLCWPIFALRTRMENLKLTPAVLISGLVSASAVAIVIVKPHAAALTGDGYQFGYYLTVFAGGYMIGARHHDVLEWVERNAWILLAMAIALFIAKSTLLTLVFIADIATGKALAAGGWIPLGLVPEFANTFSVIEAATAWAWCLTALGLAAKFLNMPSPLLADLNRAIFPLYVLHFPITLVGLALIAQISWPWWIEFYLLLIAVYLCSWVLWRVADKLGPAVYLIGGRPIAINKSMRV</sequence>
<evidence type="ECO:0000313" key="4">
    <source>
        <dbReference type="Proteomes" id="UP000601736"/>
    </source>
</evidence>
<dbReference type="PANTHER" id="PTHR36927:SF3">
    <property type="entry name" value="GLUCANS BIOSYNTHESIS PROTEIN C"/>
    <property type="match status" value="1"/>
</dbReference>
<feature type="transmembrane region" description="Helical" evidence="1">
    <location>
        <begin position="318"/>
        <end position="338"/>
    </location>
</feature>
<feature type="transmembrane region" description="Helical" evidence="1">
    <location>
        <begin position="94"/>
        <end position="114"/>
    </location>
</feature>
<feature type="transmembrane region" description="Helical" evidence="1">
    <location>
        <begin position="274"/>
        <end position="297"/>
    </location>
</feature>
<feature type="domain" description="Acyltransferase 3" evidence="2">
    <location>
        <begin position="5"/>
        <end position="360"/>
    </location>
</feature>
<evidence type="ECO:0000259" key="2">
    <source>
        <dbReference type="Pfam" id="PF01757"/>
    </source>
</evidence>
<feature type="transmembrane region" description="Helical" evidence="1">
    <location>
        <begin position="12"/>
        <end position="32"/>
    </location>
</feature>
<feature type="transmembrane region" description="Helical" evidence="1">
    <location>
        <begin position="198"/>
        <end position="216"/>
    </location>
</feature>
<protein>
    <recommendedName>
        <fullName evidence="2">Acyltransferase 3 domain-containing protein</fullName>
    </recommendedName>
</protein>
<dbReference type="InterPro" id="IPR002656">
    <property type="entry name" value="Acyl_transf_3_dom"/>
</dbReference>
<evidence type="ECO:0000313" key="3">
    <source>
        <dbReference type="EMBL" id="CAE6508370.1"/>
    </source>
</evidence>
<feature type="transmembrane region" description="Helical" evidence="1">
    <location>
        <begin position="228"/>
        <end position="254"/>
    </location>
</feature>
<name>A0A8H8Z1B9_9PROT</name>
<keyword evidence="1" id="KW-1133">Transmembrane helix</keyword>
<accession>A0A8H8Z1B9</accession>
<keyword evidence="1" id="KW-0472">Membrane</keyword>
<feature type="transmembrane region" description="Helical" evidence="1">
    <location>
        <begin position="169"/>
        <end position="186"/>
    </location>
</feature>
<organism evidence="3 4">
    <name type="scientific">Nitrosomonas nitrosa</name>
    <dbReference type="NCBI Taxonomy" id="52442"/>
    <lineage>
        <taxon>Bacteria</taxon>
        <taxon>Pseudomonadati</taxon>
        <taxon>Pseudomonadota</taxon>
        <taxon>Betaproteobacteria</taxon>
        <taxon>Nitrosomonadales</taxon>
        <taxon>Nitrosomonadaceae</taxon>
        <taxon>Nitrosomonas</taxon>
    </lineage>
</organism>
<dbReference type="Pfam" id="PF01757">
    <property type="entry name" value="Acyl_transf_3"/>
    <property type="match status" value="1"/>
</dbReference>
<dbReference type="EMBL" id="CAJNAP010000023">
    <property type="protein sequence ID" value="CAE6508370.1"/>
    <property type="molecule type" value="Genomic_DNA"/>
</dbReference>
<dbReference type="PANTHER" id="PTHR36927">
    <property type="entry name" value="BLR4337 PROTEIN"/>
    <property type="match status" value="1"/>
</dbReference>
<proteinExistence type="predicted"/>
<dbReference type="InterPro" id="IPR050623">
    <property type="entry name" value="Glucan_succinyl_AcylTrfase"/>
</dbReference>
<dbReference type="GO" id="GO:0016747">
    <property type="term" value="F:acyltransferase activity, transferring groups other than amino-acyl groups"/>
    <property type="evidence" value="ECO:0007669"/>
    <property type="project" value="InterPro"/>
</dbReference>
<dbReference type="AlphaFoldDB" id="A0A8H8Z1B9"/>
<feature type="transmembrane region" description="Helical" evidence="1">
    <location>
        <begin position="134"/>
        <end position="157"/>
    </location>
</feature>
<comment type="caution">
    <text evidence="3">The sequence shown here is derived from an EMBL/GenBank/DDBJ whole genome shotgun (WGS) entry which is preliminary data.</text>
</comment>
<evidence type="ECO:0000256" key="1">
    <source>
        <dbReference type="SAM" id="Phobius"/>
    </source>
</evidence>